<gene>
    <name evidence="2" type="ORF">AC499_4114</name>
    <name evidence="3" type="ORF">ALO35_01053</name>
    <name evidence="4" type="ORF">ALP33_03008</name>
</gene>
<evidence type="ECO:0000313" key="3">
    <source>
        <dbReference type="EMBL" id="KPX69670.1"/>
    </source>
</evidence>
<feature type="compositionally biased region" description="Polar residues" evidence="1">
    <location>
        <begin position="34"/>
        <end position="47"/>
    </location>
</feature>
<name>A0A0N0G618_PSEAV</name>
<proteinExistence type="predicted"/>
<dbReference type="PATRIC" id="fig|53707.7.peg.4461"/>
<dbReference type="Proteomes" id="UP000271817">
    <property type="component" value="Unassembled WGS sequence"/>
</dbReference>
<evidence type="ECO:0000313" key="4">
    <source>
        <dbReference type="EMBL" id="RMU21540.1"/>
    </source>
</evidence>
<evidence type="ECO:0000313" key="5">
    <source>
        <dbReference type="Proteomes" id="UP000037943"/>
    </source>
</evidence>
<accession>A0A0N0G618</accession>
<organism evidence="3 6">
    <name type="scientific">Pseudomonas amygdali pv. lachrymans</name>
    <name type="common">Pseudomonas syringae pv. lachrymans</name>
    <dbReference type="NCBI Taxonomy" id="53707"/>
    <lineage>
        <taxon>Bacteria</taxon>
        <taxon>Pseudomonadati</taxon>
        <taxon>Pseudomonadota</taxon>
        <taxon>Gammaproteobacteria</taxon>
        <taxon>Pseudomonadales</taxon>
        <taxon>Pseudomonadaceae</taxon>
        <taxon>Pseudomonas</taxon>
        <taxon>Pseudomonas amygdali</taxon>
    </lineage>
</organism>
<evidence type="ECO:0000256" key="1">
    <source>
        <dbReference type="SAM" id="MobiDB-lite"/>
    </source>
</evidence>
<dbReference type="EMBL" id="LGLK01000063">
    <property type="protein sequence ID" value="KPC15862.1"/>
    <property type="molecule type" value="Genomic_DNA"/>
</dbReference>
<keyword evidence="5" id="KW-1185">Reference proteome</keyword>
<dbReference type="AlphaFoldDB" id="A0A0N0G618"/>
<dbReference type="EMBL" id="LJQP01000209">
    <property type="protein sequence ID" value="KPX69670.1"/>
    <property type="molecule type" value="Genomic_DNA"/>
</dbReference>
<protein>
    <submittedName>
        <fullName evidence="3">Uncharacterized protein</fullName>
    </submittedName>
</protein>
<dbReference type="RefSeq" id="WP_005731706.1">
    <property type="nucleotide sequence ID" value="NZ_CP020351.1"/>
</dbReference>
<comment type="caution">
    <text evidence="3">The sequence shown here is derived from an EMBL/GenBank/DDBJ whole genome shotgun (WGS) entry which is preliminary data.</text>
</comment>
<dbReference type="EMBL" id="RBTW01000072">
    <property type="protein sequence ID" value="RMU21540.1"/>
    <property type="molecule type" value="Genomic_DNA"/>
</dbReference>
<feature type="compositionally biased region" description="Basic and acidic residues" evidence="1">
    <location>
        <begin position="9"/>
        <end position="19"/>
    </location>
</feature>
<reference evidence="3 6" key="2">
    <citation type="submission" date="2015-09" db="EMBL/GenBank/DDBJ databases">
        <title>Genome announcement of multiple Pseudomonas syringae strains.</title>
        <authorList>
            <person name="Thakur S."/>
            <person name="Wang P.W."/>
            <person name="Gong Y."/>
            <person name="Weir B.S."/>
            <person name="Guttman D.S."/>
        </authorList>
    </citation>
    <scope>NUCLEOTIDE SEQUENCE [LARGE SCALE GENOMIC DNA]</scope>
    <source>
        <strain evidence="3 6">ICMP3507</strain>
    </source>
</reference>
<reference evidence="2 5" key="1">
    <citation type="submission" date="2015-07" db="EMBL/GenBank/DDBJ databases">
        <authorList>
            <person name="O'Brien H.E."/>
            <person name="Thakur S."/>
            <person name="Gong Y."/>
            <person name="Wang P.W."/>
            <person name="Guttman D.S."/>
        </authorList>
    </citation>
    <scope>NUCLEOTIDE SEQUENCE [LARGE SCALE GENOMIC DNA]</scope>
    <source>
        <strain evidence="2 5">107</strain>
    </source>
</reference>
<reference evidence="2 5" key="3">
    <citation type="submission" date="2015-10" db="EMBL/GenBank/DDBJ databases">
        <title>Comparative genomics and high-throughput reverse genetic screens identify a new phytobacterial MAMP and an Arabidopsis receptor required for immune elicitation.</title>
        <authorList>
            <person name="Mott G.A."/>
            <person name="Thakur S."/>
            <person name="Wang P.W."/>
            <person name="Desveaux D."/>
            <person name="Guttman D.S."/>
        </authorList>
    </citation>
    <scope>NUCLEOTIDE SEQUENCE [LARGE SCALE GENOMIC DNA]</scope>
    <source>
        <strain evidence="2 5">107</strain>
    </source>
</reference>
<dbReference type="Proteomes" id="UP000037943">
    <property type="component" value="Unassembled WGS sequence"/>
</dbReference>
<dbReference type="Proteomes" id="UP000050265">
    <property type="component" value="Unassembled WGS sequence"/>
</dbReference>
<evidence type="ECO:0000313" key="2">
    <source>
        <dbReference type="EMBL" id="KPC15862.1"/>
    </source>
</evidence>
<sequence>MTYVQTCRAVEKQHADLDNAKATGQAPSKAGNASGVSSQRNGGLTQD</sequence>
<evidence type="ECO:0000313" key="7">
    <source>
        <dbReference type="Proteomes" id="UP000271817"/>
    </source>
</evidence>
<evidence type="ECO:0000313" key="6">
    <source>
        <dbReference type="Proteomes" id="UP000050265"/>
    </source>
</evidence>
<feature type="region of interest" description="Disordered" evidence="1">
    <location>
        <begin position="1"/>
        <end position="47"/>
    </location>
</feature>
<reference evidence="4 7" key="4">
    <citation type="submission" date="2018-08" db="EMBL/GenBank/DDBJ databases">
        <title>Recombination of ecologically and evolutionarily significant loci maintains genetic cohesion in the Pseudomonas syringae species complex.</title>
        <authorList>
            <person name="Dillon M."/>
            <person name="Thakur S."/>
            <person name="Almeida R.N.D."/>
            <person name="Weir B.S."/>
            <person name="Guttman D.S."/>
        </authorList>
    </citation>
    <scope>NUCLEOTIDE SEQUENCE [LARGE SCALE GENOMIC DNA]</scope>
    <source>
        <strain evidence="4 7">ICMP 3402</strain>
    </source>
</reference>